<dbReference type="GO" id="GO:0003723">
    <property type="term" value="F:RNA binding"/>
    <property type="evidence" value="ECO:0007669"/>
    <property type="project" value="InterPro"/>
</dbReference>
<sequence>MRPTREASQQNPKPQSSPKNARKKIKMRYPIFSILKSTSQSEPTNLLLLQNLHHHQQWRGIAKVRLKWVKNRSLDHIIDKDTDLKAASLLKDAVKRSPTGFLTAKSVADWQKLLGLTVPVVRFLRRYPTVFHEFPHARYANLPCFRLTDTALLLDSQEQSLHELHESDTVERLCRLLMMTKTRTLALKSLYPMKWDLGLPDGFEKVLVPKYSDRFRFVKASNGLSCLRLTQWRDEFAVSELERSNESAQVGVGGGDGDEYRQFKRGETSLAFSMNFPRGYGAQKKVRAWMEEFHKLPYVSPYEDSRHIDPNSDLMEKRVVGVLHEILSLTLHKKTKRNYLRSLREELNLPHKFTRIFTRYPGIFYLSLKCKTTTVALREGYHRGKLVNPHPLTRLREKFYHVMRTGLIYRGKGENLLPKEDLLDVGESESAEGESEEEEEVEMDGECSEEISESEDSDEE</sequence>
<dbReference type="InterPro" id="IPR045040">
    <property type="entry name" value="PORR_fam"/>
</dbReference>
<evidence type="ECO:0000313" key="3">
    <source>
        <dbReference type="EMBL" id="GMN55952.1"/>
    </source>
</evidence>
<name>A0AA88AMC2_FICCA</name>
<evidence type="ECO:0000259" key="2">
    <source>
        <dbReference type="Pfam" id="PF11955"/>
    </source>
</evidence>
<feature type="region of interest" description="Disordered" evidence="1">
    <location>
        <begin position="420"/>
        <end position="460"/>
    </location>
</feature>
<comment type="caution">
    <text evidence="3">The sequence shown here is derived from an EMBL/GenBank/DDBJ whole genome shotgun (WGS) entry which is preliminary data.</text>
</comment>
<dbReference type="PANTHER" id="PTHR31476:SF10">
    <property type="entry name" value="OS04G0546100 PROTEIN"/>
    <property type="match status" value="1"/>
</dbReference>
<keyword evidence="4" id="KW-1185">Reference proteome</keyword>
<protein>
    <recommendedName>
        <fullName evidence="2">PORR domain-containing protein</fullName>
    </recommendedName>
</protein>
<proteinExistence type="predicted"/>
<dbReference type="EMBL" id="BTGU01000060">
    <property type="protein sequence ID" value="GMN55952.1"/>
    <property type="molecule type" value="Genomic_DNA"/>
</dbReference>
<evidence type="ECO:0000313" key="4">
    <source>
        <dbReference type="Proteomes" id="UP001187192"/>
    </source>
</evidence>
<dbReference type="Proteomes" id="UP001187192">
    <property type="component" value="Unassembled WGS sequence"/>
</dbReference>
<dbReference type="Pfam" id="PF11955">
    <property type="entry name" value="PORR"/>
    <property type="match status" value="1"/>
</dbReference>
<evidence type="ECO:0000256" key="1">
    <source>
        <dbReference type="SAM" id="MobiDB-lite"/>
    </source>
</evidence>
<dbReference type="AlphaFoldDB" id="A0AA88AMC2"/>
<gene>
    <name evidence="3" type="ORF">TIFTF001_025069</name>
</gene>
<organism evidence="3 4">
    <name type="scientific">Ficus carica</name>
    <name type="common">Common fig</name>
    <dbReference type="NCBI Taxonomy" id="3494"/>
    <lineage>
        <taxon>Eukaryota</taxon>
        <taxon>Viridiplantae</taxon>
        <taxon>Streptophyta</taxon>
        <taxon>Embryophyta</taxon>
        <taxon>Tracheophyta</taxon>
        <taxon>Spermatophyta</taxon>
        <taxon>Magnoliopsida</taxon>
        <taxon>eudicotyledons</taxon>
        <taxon>Gunneridae</taxon>
        <taxon>Pentapetalae</taxon>
        <taxon>rosids</taxon>
        <taxon>fabids</taxon>
        <taxon>Rosales</taxon>
        <taxon>Moraceae</taxon>
        <taxon>Ficeae</taxon>
        <taxon>Ficus</taxon>
    </lineage>
</organism>
<feature type="compositionally biased region" description="Acidic residues" evidence="1">
    <location>
        <begin position="423"/>
        <end position="460"/>
    </location>
</feature>
<feature type="domain" description="PORR" evidence="2">
    <location>
        <begin position="69"/>
        <end position="406"/>
    </location>
</feature>
<accession>A0AA88AMC2</accession>
<feature type="region of interest" description="Disordered" evidence="1">
    <location>
        <begin position="1"/>
        <end position="22"/>
    </location>
</feature>
<reference evidence="3" key="1">
    <citation type="submission" date="2023-07" db="EMBL/GenBank/DDBJ databases">
        <title>draft genome sequence of fig (Ficus carica).</title>
        <authorList>
            <person name="Takahashi T."/>
            <person name="Nishimura K."/>
        </authorList>
    </citation>
    <scope>NUCLEOTIDE SEQUENCE</scope>
</reference>
<dbReference type="InterPro" id="IPR021099">
    <property type="entry name" value="PORR_domain"/>
</dbReference>
<dbReference type="PANTHER" id="PTHR31476">
    <property type="entry name" value="PROTEIN WHAT'S THIS FACTOR 1 HOMOLOG, CHLOROPLASTIC"/>
    <property type="match status" value="1"/>
</dbReference>
<feature type="compositionally biased region" description="Polar residues" evidence="1">
    <location>
        <begin position="1"/>
        <end position="19"/>
    </location>
</feature>